<dbReference type="AlphaFoldDB" id="A0AAV8XVP2"/>
<dbReference type="Proteomes" id="UP001162162">
    <property type="component" value="Unassembled WGS sequence"/>
</dbReference>
<gene>
    <name evidence="2" type="ORF">NQ318_006239</name>
</gene>
<feature type="compositionally biased region" description="Basic residues" evidence="1">
    <location>
        <begin position="62"/>
        <end position="86"/>
    </location>
</feature>
<evidence type="ECO:0000256" key="1">
    <source>
        <dbReference type="SAM" id="MobiDB-lite"/>
    </source>
</evidence>
<keyword evidence="3" id="KW-1185">Reference proteome</keyword>
<feature type="region of interest" description="Disordered" evidence="1">
    <location>
        <begin position="251"/>
        <end position="270"/>
    </location>
</feature>
<proteinExistence type="predicted"/>
<reference evidence="2" key="1">
    <citation type="journal article" date="2023" name="Insect Mol. Biol.">
        <title>Genome sequencing provides insights into the evolution of gene families encoding plant cell wall-degrading enzymes in longhorned beetles.</title>
        <authorList>
            <person name="Shin N.R."/>
            <person name="Okamura Y."/>
            <person name="Kirsch R."/>
            <person name="Pauchet Y."/>
        </authorList>
    </citation>
    <scope>NUCLEOTIDE SEQUENCE</scope>
    <source>
        <strain evidence="2">AMC_N1</strain>
    </source>
</reference>
<accession>A0AAV8XVP2</accession>
<feature type="region of interest" description="Disordered" evidence="1">
    <location>
        <begin position="51"/>
        <end position="86"/>
    </location>
</feature>
<dbReference type="EMBL" id="JAPWTK010000326">
    <property type="protein sequence ID" value="KAJ8942436.1"/>
    <property type="molecule type" value="Genomic_DNA"/>
</dbReference>
<sequence>MEILYLARANSPKYSVIANMAAGRRRTHTAAQGHAPASVAVAVGACRIIRAATPPEPEPPRGRRRHLRRPRAPTSRKRNAAASRRAPRHCKALLLSGIQRAGGGGSGGAAARQTHGWCRGCPGRGAAAGRRRERLGTAAAASAVPRRRAHALRTEIAALPGEGGRIVRKKREKIFLSRYAPNIIRVHCQGRRIGTLHPSFLILNVTHRSKLIMNEKDGYYNYVWGCNLETGLRLLDEQRVKEAEKVAQASTKEGRIAARNRKRQRDEEEALAEDILSPFTINLEQIAPVVKEKSVPK</sequence>
<organism evidence="2 3">
    <name type="scientific">Aromia moschata</name>
    <dbReference type="NCBI Taxonomy" id="1265417"/>
    <lineage>
        <taxon>Eukaryota</taxon>
        <taxon>Metazoa</taxon>
        <taxon>Ecdysozoa</taxon>
        <taxon>Arthropoda</taxon>
        <taxon>Hexapoda</taxon>
        <taxon>Insecta</taxon>
        <taxon>Pterygota</taxon>
        <taxon>Neoptera</taxon>
        <taxon>Endopterygota</taxon>
        <taxon>Coleoptera</taxon>
        <taxon>Polyphaga</taxon>
        <taxon>Cucujiformia</taxon>
        <taxon>Chrysomeloidea</taxon>
        <taxon>Cerambycidae</taxon>
        <taxon>Cerambycinae</taxon>
        <taxon>Callichromatini</taxon>
        <taxon>Aromia</taxon>
    </lineage>
</organism>
<evidence type="ECO:0000313" key="3">
    <source>
        <dbReference type="Proteomes" id="UP001162162"/>
    </source>
</evidence>
<protein>
    <submittedName>
        <fullName evidence="2">Uncharacterized protein</fullName>
    </submittedName>
</protein>
<name>A0AAV8XVP2_9CUCU</name>
<comment type="caution">
    <text evidence="2">The sequence shown here is derived from an EMBL/GenBank/DDBJ whole genome shotgun (WGS) entry which is preliminary data.</text>
</comment>
<evidence type="ECO:0000313" key="2">
    <source>
        <dbReference type="EMBL" id="KAJ8942436.1"/>
    </source>
</evidence>